<dbReference type="Proteomes" id="UP001480082">
    <property type="component" value="Unassembled WGS sequence"/>
</dbReference>
<protein>
    <submittedName>
        <fullName evidence="1">Uncharacterized protein</fullName>
    </submittedName>
</protein>
<sequence length="344" mass="38702">MARAFLGSVGSAPKVAFLWSLGHGDEARGYGKTRHLLWFAARVNEDFGQSVGRLAGRGRHPEKLLAAYASFNTAEGLSLSNLLFDVVLNLARSEGLTLAHLRAAATDAGRTPGDIYKAAAKRLRQSEADWFPGLLSVLSSKGPTAWIEYLESFRQWHKVRYGPGMLRTSVAFLKEIGIDRLLILVDQVEDFASFSTPTYKLKRDFDRLALLCSEDRVLRGCVTFVLTMHPRAARILSRYWHHRVLGPVRVGEGAQNVVQLGAMNKNRFISLVEAYLDTVRTVSSRDRLRPFREEAIEFVHELERGRPGYCLQRLYFLLHLAATEGVEQIERSFVERCLAKEPAL</sequence>
<keyword evidence="2" id="KW-1185">Reference proteome</keyword>
<reference evidence="1 2" key="1">
    <citation type="journal article" date="2024" name="Proc. Natl. Acad. Sci. U.S.A.">
        <title>The evolutionary genomics of adaptation to stress in wild rhizobium bacteria.</title>
        <authorList>
            <person name="Kehlet-Delgado H."/>
            <person name="Montoya A.P."/>
            <person name="Jensen K.T."/>
            <person name="Wendlandt C.E."/>
            <person name="Dexheimer C."/>
            <person name="Roberts M."/>
            <person name="Torres Martinez L."/>
            <person name="Friesen M.L."/>
            <person name="Griffitts J.S."/>
            <person name="Porter S.S."/>
        </authorList>
    </citation>
    <scope>NUCLEOTIDE SEQUENCE [LARGE SCALE GENOMIC DNA]</scope>
    <source>
        <strain evidence="1 2">M0468</strain>
    </source>
</reference>
<organism evidence="1 2">
    <name type="scientific">Mesorhizobium australicum</name>
    <dbReference type="NCBI Taxonomy" id="536018"/>
    <lineage>
        <taxon>Bacteria</taxon>
        <taxon>Pseudomonadati</taxon>
        <taxon>Pseudomonadota</taxon>
        <taxon>Alphaproteobacteria</taxon>
        <taxon>Hyphomicrobiales</taxon>
        <taxon>Phyllobacteriaceae</taxon>
        <taxon>Mesorhizobium</taxon>
    </lineage>
</organism>
<comment type="caution">
    <text evidence="1">The sequence shown here is derived from an EMBL/GenBank/DDBJ whole genome shotgun (WGS) entry which is preliminary data.</text>
</comment>
<name>A0ACC6T1P0_9HYPH</name>
<accession>A0ACC6T1P0</accession>
<dbReference type="EMBL" id="JAMYRI010000008">
    <property type="protein sequence ID" value="MER9285455.1"/>
    <property type="molecule type" value="Genomic_DNA"/>
</dbReference>
<evidence type="ECO:0000313" key="1">
    <source>
        <dbReference type="EMBL" id="MER9285455.1"/>
    </source>
</evidence>
<proteinExistence type="predicted"/>
<evidence type="ECO:0000313" key="2">
    <source>
        <dbReference type="Proteomes" id="UP001480082"/>
    </source>
</evidence>
<gene>
    <name evidence="1" type="ORF">NKI81_16000</name>
</gene>